<dbReference type="KEGG" id="mrub:DEO27_020765"/>
<organism evidence="1 2">
    <name type="scientific">Mucilaginibacter rubeus</name>
    <dbReference type="NCBI Taxonomy" id="2027860"/>
    <lineage>
        <taxon>Bacteria</taxon>
        <taxon>Pseudomonadati</taxon>
        <taxon>Bacteroidota</taxon>
        <taxon>Sphingobacteriia</taxon>
        <taxon>Sphingobacteriales</taxon>
        <taxon>Sphingobacteriaceae</taxon>
        <taxon>Mucilaginibacter</taxon>
    </lineage>
</organism>
<evidence type="ECO:0000313" key="2">
    <source>
        <dbReference type="Proteomes" id="UP000251402"/>
    </source>
</evidence>
<protein>
    <submittedName>
        <fullName evidence="1">Uncharacterized protein</fullName>
    </submittedName>
</protein>
<dbReference type="Proteomes" id="UP000251402">
    <property type="component" value="Chromosome"/>
</dbReference>
<gene>
    <name evidence="1" type="ORF">DEO27_020765</name>
</gene>
<sequence length="59" mass="6628">MEALNSKKFKTLEKGELKNVMGGLQQPTNQSIWTYGYDEVPSHWDNSVSEDAPPGPIYT</sequence>
<dbReference type="AlphaFoldDB" id="A0A5C1I3M0"/>
<evidence type="ECO:0000313" key="1">
    <source>
        <dbReference type="EMBL" id="QEM12344.1"/>
    </source>
</evidence>
<keyword evidence="2" id="KW-1185">Reference proteome</keyword>
<accession>A0A5C1I3M0</accession>
<dbReference type="RefSeq" id="WP_112575067.1">
    <property type="nucleotide sequence ID" value="NZ_CP043450.1"/>
</dbReference>
<proteinExistence type="predicted"/>
<reference evidence="1" key="1">
    <citation type="submission" date="2019-08" db="EMBL/GenBank/DDBJ databases">
        <title>Comparative genome analysis confer to the adaptation heavy metal polluted environment.</title>
        <authorList>
            <person name="Li Y."/>
        </authorList>
    </citation>
    <scope>NUCLEOTIDE SEQUENCE [LARGE SCALE GENOMIC DNA]</scope>
    <source>
        <strain evidence="1">P1</strain>
    </source>
</reference>
<name>A0A5C1I3M0_9SPHI</name>
<dbReference type="EMBL" id="CP043450">
    <property type="protein sequence ID" value="QEM12344.1"/>
    <property type="molecule type" value="Genomic_DNA"/>
</dbReference>